<keyword evidence="5 10" id="KW-0547">Nucleotide-binding</keyword>
<keyword evidence="15" id="KW-1185">Reference proteome</keyword>
<gene>
    <name evidence="10" type="primary">engB</name>
    <name evidence="12" type="ORF">GT747_06740</name>
    <name evidence="13" type="ORF">SAMN05444424_0553</name>
</gene>
<evidence type="ECO:0000256" key="1">
    <source>
        <dbReference type="ARBA" id="ARBA00001946"/>
    </source>
</evidence>
<evidence type="ECO:0000256" key="6">
    <source>
        <dbReference type="ARBA" id="ARBA00022842"/>
    </source>
</evidence>
<evidence type="ECO:0000256" key="2">
    <source>
        <dbReference type="ARBA" id="ARBA00009638"/>
    </source>
</evidence>
<keyword evidence="3 10" id="KW-0132">Cell division</keyword>
<dbReference type="Gene3D" id="3.40.50.300">
    <property type="entry name" value="P-loop containing nucleotide triphosphate hydrolases"/>
    <property type="match status" value="1"/>
</dbReference>
<evidence type="ECO:0000256" key="10">
    <source>
        <dbReference type="HAMAP-Rule" id="MF_00321"/>
    </source>
</evidence>
<comment type="cofactor">
    <cofactor evidence="1">
        <name>Mg(2+)</name>
        <dbReference type="ChEBI" id="CHEBI:18420"/>
    </cofactor>
</comment>
<accession>A0AAQ1MBL0</accession>
<evidence type="ECO:0000256" key="8">
    <source>
        <dbReference type="ARBA" id="ARBA00023210"/>
    </source>
</evidence>
<dbReference type="PROSITE" id="PS51706">
    <property type="entry name" value="G_ENGB"/>
    <property type="match status" value="1"/>
</dbReference>
<feature type="domain" description="EngB-type G" evidence="11">
    <location>
        <begin position="22"/>
        <end position="194"/>
    </location>
</feature>
<sequence>MNFNAIEFYASYGVSSQLPPSDRAEIVFSGRSNVGKSSLINKVANRKRLARVSASPGKTVTINFFTAGPGYIVDLPGYGYAKVSRSEKERWAKLMEDYFHSDRDIRLVVQLVDIRHQPTADDLQMINFLIDSEIPFLIALTKADKLTAKQKERRLEELREEIPCGDQLHLVATSAQTFEGIPELRGILEALLEEDDGEDTAEECEGEE</sequence>
<dbReference type="Pfam" id="PF01926">
    <property type="entry name" value="MMR_HSR1"/>
    <property type="match status" value="1"/>
</dbReference>
<evidence type="ECO:0000259" key="11">
    <source>
        <dbReference type="PROSITE" id="PS51706"/>
    </source>
</evidence>
<dbReference type="GO" id="GO:0005525">
    <property type="term" value="F:GTP binding"/>
    <property type="evidence" value="ECO:0007669"/>
    <property type="project" value="UniProtKB-UniRule"/>
</dbReference>
<comment type="caution">
    <text evidence="13">The sequence shown here is derived from an EMBL/GenBank/DDBJ whole genome shotgun (WGS) entry which is preliminary data.</text>
</comment>
<organism evidence="13 14">
    <name type="scientific">Bittarella massiliensis</name>
    <name type="common">ex Durand et al. 2017</name>
    <dbReference type="NCBI Taxonomy" id="1720313"/>
    <lineage>
        <taxon>Bacteria</taxon>
        <taxon>Bacillati</taxon>
        <taxon>Bacillota</taxon>
        <taxon>Clostridia</taxon>
        <taxon>Eubacteriales</taxon>
        <taxon>Oscillospiraceae</taxon>
        <taxon>Bittarella (ex Durand et al. 2017)</taxon>
    </lineage>
</organism>
<evidence type="ECO:0000256" key="3">
    <source>
        <dbReference type="ARBA" id="ARBA00022618"/>
    </source>
</evidence>
<dbReference type="InterPro" id="IPR006073">
    <property type="entry name" value="GTP-bd"/>
</dbReference>
<dbReference type="InterPro" id="IPR030393">
    <property type="entry name" value="G_ENGB_dom"/>
</dbReference>
<dbReference type="Proteomes" id="UP000184089">
    <property type="component" value="Unassembled WGS sequence"/>
</dbReference>
<dbReference type="GO" id="GO:0005829">
    <property type="term" value="C:cytosol"/>
    <property type="evidence" value="ECO:0007669"/>
    <property type="project" value="TreeGrafter"/>
</dbReference>
<keyword evidence="7 10" id="KW-0342">GTP-binding</keyword>
<evidence type="ECO:0000313" key="12">
    <source>
        <dbReference type="EMBL" id="MZL69462.1"/>
    </source>
</evidence>
<evidence type="ECO:0000256" key="9">
    <source>
        <dbReference type="ARBA" id="ARBA00023306"/>
    </source>
</evidence>
<keyword evidence="4" id="KW-0479">Metal-binding</keyword>
<keyword evidence="9 10" id="KW-0131">Cell cycle</keyword>
<reference evidence="12 15" key="3">
    <citation type="journal article" date="2019" name="Nat. Med.">
        <title>A library of human gut bacterial isolates paired with longitudinal multiomics data enables mechanistic microbiome research.</title>
        <authorList>
            <person name="Poyet M."/>
            <person name="Groussin M."/>
            <person name="Gibbons S.M."/>
            <person name="Avila-Pacheco J."/>
            <person name="Jiang X."/>
            <person name="Kearney S.M."/>
            <person name="Perrotta A.R."/>
            <person name="Berdy B."/>
            <person name="Zhao S."/>
            <person name="Lieberman T.D."/>
            <person name="Swanson P.K."/>
            <person name="Smith M."/>
            <person name="Roesemann S."/>
            <person name="Alexander J.E."/>
            <person name="Rich S.A."/>
            <person name="Livny J."/>
            <person name="Vlamakis H."/>
            <person name="Clish C."/>
            <person name="Bullock K."/>
            <person name="Deik A."/>
            <person name="Scott J."/>
            <person name="Pierce K.A."/>
            <person name="Xavier R.J."/>
            <person name="Alm E.J."/>
        </authorList>
    </citation>
    <scope>NUCLEOTIDE SEQUENCE [LARGE SCALE GENOMIC DNA]</scope>
    <source>
        <strain evidence="12 15">BIOML-A2</strain>
    </source>
</reference>
<dbReference type="Proteomes" id="UP000474718">
    <property type="component" value="Unassembled WGS sequence"/>
</dbReference>
<dbReference type="GO" id="GO:0000917">
    <property type="term" value="P:division septum assembly"/>
    <property type="evidence" value="ECO:0007669"/>
    <property type="project" value="UniProtKB-KW"/>
</dbReference>
<proteinExistence type="inferred from homology"/>
<dbReference type="EMBL" id="FQVY01000001">
    <property type="protein sequence ID" value="SHF75018.1"/>
    <property type="molecule type" value="Genomic_DNA"/>
</dbReference>
<dbReference type="EMBL" id="WWVX01000004">
    <property type="protein sequence ID" value="MZL69462.1"/>
    <property type="molecule type" value="Genomic_DNA"/>
</dbReference>
<dbReference type="PANTHER" id="PTHR11649">
    <property type="entry name" value="MSS1/TRME-RELATED GTP-BINDING PROTEIN"/>
    <property type="match status" value="1"/>
</dbReference>
<evidence type="ECO:0000256" key="7">
    <source>
        <dbReference type="ARBA" id="ARBA00023134"/>
    </source>
</evidence>
<evidence type="ECO:0000313" key="15">
    <source>
        <dbReference type="Proteomes" id="UP000474718"/>
    </source>
</evidence>
<dbReference type="HAMAP" id="MF_00321">
    <property type="entry name" value="GTPase_EngB"/>
    <property type="match status" value="1"/>
</dbReference>
<name>A0AAQ1MBL0_9FIRM</name>
<keyword evidence="6" id="KW-0460">Magnesium</keyword>
<comment type="function">
    <text evidence="10">Necessary for normal cell division and for the maintenance of normal septation.</text>
</comment>
<dbReference type="AlphaFoldDB" id="A0AAQ1MBL0"/>
<evidence type="ECO:0000313" key="13">
    <source>
        <dbReference type="EMBL" id="SHF75018.1"/>
    </source>
</evidence>
<comment type="similarity">
    <text evidence="2 10">Belongs to the TRAFAC class TrmE-Era-EngA-EngB-Septin-like GTPase superfamily. EngB GTPase family.</text>
</comment>
<dbReference type="InterPro" id="IPR019987">
    <property type="entry name" value="GTP-bd_ribosome_bio_YsxC"/>
</dbReference>
<evidence type="ECO:0000256" key="4">
    <source>
        <dbReference type="ARBA" id="ARBA00022723"/>
    </source>
</evidence>
<protein>
    <recommendedName>
        <fullName evidence="10">Probable GTP-binding protein EngB</fullName>
    </recommendedName>
</protein>
<reference evidence="13" key="1">
    <citation type="submission" date="2016-11" db="EMBL/GenBank/DDBJ databases">
        <authorList>
            <person name="Varghese N."/>
            <person name="Submissions S."/>
        </authorList>
    </citation>
    <scope>NUCLEOTIDE SEQUENCE</scope>
    <source>
        <strain evidence="13">DSM 4029</strain>
    </source>
</reference>
<dbReference type="GO" id="GO:0046872">
    <property type="term" value="F:metal ion binding"/>
    <property type="evidence" value="ECO:0007669"/>
    <property type="project" value="UniProtKB-KW"/>
</dbReference>
<dbReference type="CDD" id="cd01876">
    <property type="entry name" value="YihA_EngB"/>
    <property type="match status" value="1"/>
</dbReference>
<dbReference type="NCBIfam" id="TIGR03598">
    <property type="entry name" value="GTPase_YsxC"/>
    <property type="match status" value="1"/>
</dbReference>
<reference evidence="14" key="2">
    <citation type="submission" date="2016-11" db="EMBL/GenBank/DDBJ databases">
        <authorList>
            <person name="Jaros S."/>
            <person name="Januszkiewicz K."/>
            <person name="Wedrychowicz H."/>
        </authorList>
    </citation>
    <scope>NUCLEOTIDE SEQUENCE [LARGE SCALE GENOMIC DNA]</scope>
    <source>
        <strain evidence="14">DSM 4029</strain>
    </source>
</reference>
<evidence type="ECO:0000256" key="5">
    <source>
        <dbReference type="ARBA" id="ARBA00022741"/>
    </source>
</evidence>
<dbReference type="RefSeq" id="WP_021659166.1">
    <property type="nucleotide sequence ID" value="NZ_FQVY01000001.1"/>
</dbReference>
<dbReference type="InterPro" id="IPR027417">
    <property type="entry name" value="P-loop_NTPase"/>
</dbReference>
<dbReference type="SUPFAM" id="SSF52540">
    <property type="entry name" value="P-loop containing nucleoside triphosphate hydrolases"/>
    <property type="match status" value="1"/>
</dbReference>
<evidence type="ECO:0000313" key="14">
    <source>
        <dbReference type="Proteomes" id="UP000184089"/>
    </source>
</evidence>
<keyword evidence="8 10" id="KW-0717">Septation</keyword>
<dbReference type="PANTHER" id="PTHR11649:SF13">
    <property type="entry name" value="ENGB-TYPE G DOMAIN-CONTAINING PROTEIN"/>
    <property type="match status" value="1"/>
</dbReference>